<dbReference type="SUPFAM" id="SSF63829">
    <property type="entry name" value="Calcium-dependent phosphotriesterase"/>
    <property type="match status" value="1"/>
</dbReference>
<dbReference type="RefSeq" id="WP_307283002.1">
    <property type="nucleotide sequence ID" value="NZ_JAUSVX010000020.1"/>
</dbReference>
<dbReference type="InterPro" id="IPR011042">
    <property type="entry name" value="6-blade_b-propeller_TolB-like"/>
</dbReference>
<keyword evidence="2" id="KW-1185">Reference proteome</keyword>
<proteinExistence type="predicted"/>
<organism evidence="1 2">
    <name type="scientific">Labrys wisconsinensis</name>
    <dbReference type="NCBI Taxonomy" id="425677"/>
    <lineage>
        <taxon>Bacteria</taxon>
        <taxon>Pseudomonadati</taxon>
        <taxon>Pseudomonadota</taxon>
        <taxon>Alphaproteobacteria</taxon>
        <taxon>Hyphomicrobiales</taxon>
        <taxon>Xanthobacteraceae</taxon>
        <taxon>Labrys</taxon>
    </lineage>
</organism>
<name>A0ABU0JID3_9HYPH</name>
<sequence length="365" mass="38992">MIALISRLRDRLTGAGEHAVTMPPMDGALRPNRALEEAPLVLQAQAPDALVATPLGVLFTSGNHVRRLPRHPDEAAETVRTFDAPVSCLAAGRDGSLAVGLTDRRIIFFGGSRDGQTLDKVGGRPLVCPTALAFDEEGALIVCLGSSRHAPQDWRRDLMQRGATGSVWRIEAGGKATCLADALAYPHGVLARGGRIFVSESWRSRILAIRPDGPPAPVLSDLPGYPARLAPRTGGGAWLAVFAPRSQLIEFVLRERSFREQMMAEVEEAHWIAPSLTAPRSFLEPMQGGALKQLGILKPWAPTRSFGLVVGLDHGFRPDASWHSRADGVRHGITAAIEAGGRLLVASKGGDAILTLPLPSVEAAR</sequence>
<reference evidence="1 2" key="1">
    <citation type="submission" date="2023-07" db="EMBL/GenBank/DDBJ databases">
        <title>Genomic Encyclopedia of Type Strains, Phase IV (KMG-IV): sequencing the most valuable type-strain genomes for metagenomic binning, comparative biology and taxonomic classification.</title>
        <authorList>
            <person name="Goeker M."/>
        </authorList>
    </citation>
    <scope>NUCLEOTIDE SEQUENCE [LARGE SCALE GENOMIC DNA]</scope>
    <source>
        <strain evidence="1 2">DSM 19619</strain>
    </source>
</reference>
<protein>
    <recommendedName>
        <fullName evidence="3">Strictosidine synthase conserved region domain-containing protein</fullName>
    </recommendedName>
</protein>
<evidence type="ECO:0000313" key="1">
    <source>
        <dbReference type="EMBL" id="MDQ0474039.1"/>
    </source>
</evidence>
<dbReference type="EMBL" id="JAUSVX010000020">
    <property type="protein sequence ID" value="MDQ0474039.1"/>
    <property type="molecule type" value="Genomic_DNA"/>
</dbReference>
<evidence type="ECO:0000313" key="2">
    <source>
        <dbReference type="Proteomes" id="UP001242480"/>
    </source>
</evidence>
<dbReference type="Gene3D" id="2.120.10.30">
    <property type="entry name" value="TolB, C-terminal domain"/>
    <property type="match status" value="1"/>
</dbReference>
<gene>
    <name evidence="1" type="ORF">QO011_007078</name>
</gene>
<dbReference type="Proteomes" id="UP001242480">
    <property type="component" value="Unassembled WGS sequence"/>
</dbReference>
<comment type="caution">
    <text evidence="1">The sequence shown here is derived from an EMBL/GenBank/DDBJ whole genome shotgun (WGS) entry which is preliminary data.</text>
</comment>
<evidence type="ECO:0008006" key="3">
    <source>
        <dbReference type="Google" id="ProtNLM"/>
    </source>
</evidence>
<accession>A0ABU0JID3</accession>